<dbReference type="PANTHER" id="PTHR37994">
    <property type="entry name" value="ARAE_2_N DOMAIN-CONTAINING PROTEIN-RELATED"/>
    <property type="match status" value="1"/>
</dbReference>
<dbReference type="Pfam" id="PF10337">
    <property type="entry name" value="ArAE_2_N"/>
    <property type="match status" value="1"/>
</dbReference>
<keyword evidence="1" id="KW-0812">Transmembrane</keyword>
<reference evidence="3 4" key="1">
    <citation type="submission" date="2021-11" db="EMBL/GenBank/DDBJ databases">
        <title>Black yeast isolated from Biological Soil Crust.</title>
        <authorList>
            <person name="Kurbessoian T."/>
        </authorList>
    </citation>
    <scope>NUCLEOTIDE SEQUENCE [LARGE SCALE GENOMIC DNA]</scope>
    <source>
        <strain evidence="3 4">CCFEE 5522</strain>
    </source>
</reference>
<feature type="transmembrane region" description="Helical" evidence="1">
    <location>
        <begin position="565"/>
        <end position="584"/>
    </location>
</feature>
<dbReference type="InterPro" id="IPR018823">
    <property type="entry name" value="ArAE_2_N"/>
</dbReference>
<feature type="transmembrane region" description="Helical" evidence="1">
    <location>
        <begin position="637"/>
        <end position="659"/>
    </location>
</feature>
<dbReference type="PANTHER" id="PTHR37994:SF4">
    <property type="entry name" value="ER TRANSPORTER 6TM N-TERMINAL DOMAIN-CONTAINING PROTEIN-RELATED"/>
    <property type="match status" value="1"/>
</dbReference>
<protein>
    <recommendedName>
        <fullName evidence="2">Putative ER transporter 6TM N-terminal domain-containing protein</fullName>
    </recommendedName>
</protein>
<evidence type="ECO:0000256" key="1">
    <source>
        <dbReference type="SAM" id="Phobius"/>
    </source>
</evidence>
<dbReference type="Proteomes" id="UP001324427">
    <property type="component" value="Unassembled WGS sequence"/>
</dbReference>
<gene>
    <name evidence="3" type="ORF">LTR36_001478</name>
</gene>
<feature type="transmembrane region" description="Helical" evidence="1">
    <location>
        <begin position="48"/>
        <end position="67"/>
    </location>
</feature>
<keyword evidence="4" id="KW-1185">Reference proteome</keyword>
<keyword evidence="1" id="KW-0472">Membrane</keyword>
<feature type="transmembrane region" description="Helical" evidence="1">
    <location>
        <begin position="79"/>
        <end position="98"/>
    </location>
</feature>
<feature type="transmembrane region" description="Helical" evidence="1">
    <location>
        <begin position="596"/>
        <end position="613"/>
    </location>
</feature>
<dbReference type="EMBL" id="JAVFHQ010000013">
    <property type="protein sequence ID" value="KAK4546746.1"/>
    <property type="molecule type" value="Genomic_DNA"/>
</dbReference>
<accession>A0AAV9JMX6</accession>
<dbReference type="AlphaFoldDB" id="A0AAV9JMX6"/>
<sequence>MQSMVHQRLQSGWKSLGIDMKTLYLMLKGSIPVAISLAIYQSTPVSETFTSLGFLVAIIAVVTVNLLPRAELIQMTFSICTLTAVAIPLAMLATWSGLQARFHTDPQGLHKYNSSQSAITGVWLFFHIWLSNSIQARYPALLIPTILYNIFMIVQFTSCSRFSTWAECWDLIYLTVRCYYSGVAISFVSGIIIYPVTCRSEIFEVQEKYIHAARGVLNGTVDYLVQLSKPPATPSLSSQHSSTDDSVGPDAQIQAGNALKQQMAALKALYIKMHQDLIMAKREVAWGKLSARDINAVSDLFRRVLMPIGGMSHIPDILQRIEEDGGWEPLGFGHHTERKMNLDAASSSEMSKNIEYHESIWRAAVGALIEPATTLIEAVNDGLEHAGLQLEIIPRPGTKNFLRWMPGAQRNDKTDADAKGEVIAPGDSRFSQLLEDKLNEFSVSRDRQMLYLILYMQQMLYSTGVSVLELCKFSDRLVSEGVMSRNRLIIPSVRRLRNWLLSIFDTADAAIADDDRPSSKKEAKLLFGKSTQTTRNIEHLPPQTAYARFGVKIRRFQDFLKGPEFGFGFRSACAAMSCAIVAYLHPTQDLFTHYRLIWSVIIAAIVLSIGYLTEVNKSGIAAATAHGVIYYRPYEVAAMRVACVLWGTGASIFFTYLPYSITARGMMRKDMAVVMHLIANYHTVVHSTLKARLRGTEGDMADKNSQGHVLSRTRKAMFNNGIELLGSLLDYVALISYSTQAWSINGPHTQYFHHSTHTREWMLDLAKLIGPANASTAAITAVLYQLSGAVSTGRSLPSKFELAKPYQLSQTLRHLDPAILHSERIPDLGYSTFAVVELMSKMIVSKIKGLTKSIEALVGVAYFDVGNADFDNEKME</sequence>
<feature type="transmembrane region" description="Helical" evidence="1">
    <location>
        <begin position="146"/>
        <end position="165"/>
    </location>
</feature>
<evidence type="ECO:0000259" key="2">
    <source>
        <dbReference type="Pfam" id="PF10337"/>
    </source>
</evidence>
<keyword evidence="1" id="KW-1133">Transmembrane helix</keyword>
<name>A0AAV9JMX6_9PEZI</name>
<organism evidence="3 4">
    <name type="scientific">Oleoguttula mirabilis</name>
    <dbReference type="NCBI Taxonomy" id="1507867"/>
    <lineage>
        <taxon>Eukaryota</taxon>
        <taxon>Fungi</taxon>
        <taxon>Dikarya</taxon>
        <taxon>Ascomycota</taxon>
        <taxon>Pezizomycotina</taxon>
        <taxon>Dothideomycetes</taxon>
        <taxon>Dothideomycetidae</taxon>
        <taxon>Mycosphaerellales</taxon>
        <taxon>Teratosphaeriaceae</taxon>
        <taxon>Oleoguttula</taxon>
    </lineage>
</organism>
<evidence type="ECO:0000313" key="4">
    <source>
        <dbReference type="Proteomes" id="UP001324427"/>
    </source>
</evidence>
<evidence type="ECO:0000313" key="3">
    <source>
        <dbReference type="EMBL" id="KAK4546746.1"/>
    </source>
</evidence>
<feature type="transmembrane region" description="Helical" evidence="1">
    <location>
        <begin position="21"/>
        <end position="42"/>
    </location>
</feature>
<proteinExistence type="predicted"/>
<feature type="domain" description="Putative ER transporter 6TM N-terminal" evidence="2">
    <location>
        <begin position="111"/>
        <end position="442"/>
    </location>
</feature>
<feature type="transmembrane region" description="Helical" evidence="1">
    <location>
        <begin position="171"/>
        <end position="194"/>
    </location>
</feature>
<comment type="caution">
    <text evidence="3">The sequence shown here is derived from an EMBL/GenBank/DDBJ whole genome shotgun (WGS) entry which is preliminary data.</text>
</comment>
<feature type="transmembrane region" description="Helical" evidence="1">
    <location>
        <begin position="118"/>
        <end position="134"/>
    </location>
</feature>